<dbReference type="PANTHER" id="PTHR22958:SF37">
    <property type="entry name" value="GLYCEROPHOSPHODIESTER PHOSPHODIESTERASE"/>
    <property type="match status" value="1"/>
</dbReference>
<dbReference type="InterPro" id="IPR030395">
    <property type="entry name" value="GP_PDE_dom"/>
</dbReference>
<evidence type="ECO:0000256" key="3">
    <source>
        <dbReference type="ARBA" id="ARBA00022801"/>
    </source>
</evidence>
<dbReference type="GO" id="GO:0006071">
    <property type="term" value="P:glycerol metabolic process"/>
    <property type="evidence" value="ECO:0007669"/>
    <property type="project" value="UniProtKB-KW"/>
</dbReference>
<gene>
    <name evidence="6" type="ORF">BRARA_B02449</name>
</gene>
<dbReference type="Pfam" id="PF03009">
    <property type="entry name" value="GDPD"/>
    <property type="match status" value="1"/>
</dbReference>
<name>A0A398AJ92_BRACM</name>
<evidence type="ECO:0000256" key="4">
    <source>
        <dbReference type="ARBA" id="ARBA00047512"/>
    </source>
</evidence>
<feature type="domain" description="GP-PDE" evidence="5">
    <location>
        <begin position="13"/>
        <end position="159"/>
    </location>
</feature>
<dbReference type="AlphaFoldDB" id="A0A398AJ92"/>
<dbReference type="PANTHER" id="PTHR22958">
    <property type="entry name" value="GLYCEROPHOSPHORYL DIESTER PHOSPHODIESTERASE"/>
    <property type="match status" value="1"/>
</dbReference>
<accession>A0A398AJ92</accession>
<evidence type="ECO:0000256" key="2">
    <source>
        <dbReference type="ARBA" id="ARBA00022798"/>
    </source>
</evidence>
<keyword evidence="3" id="KW-0378">Hydrolase</keyword>
<evidence type="ECO:0000259" key="5">
    <source>
        <dbReference type="Pfam" id="PF03009"/>
    </source>
</evidence>
<comment type="catalytic activity">
    <reaction evidence="4">
        <text>a sn-glycero-3-phosphodiester + H2O = an alcohol + sn-glycerol 3-phosphate + H(+)</text>
        <dbReference type="Rhea" id="RHEA:12969"/>
        <dbReference type="ChEBI" id="CHEBI:15377"/>
        <dbReference type="ChEBI" id="CHEBI:15378"/>
        <dbReference type="ChEBI" id="CHEBI:30879"/>
        <dbReference type="ChEBI" id="CHEBI:57597"/>
        <dbReference type="ChEBI" id="CHEBI:83408"/>
        <dbReference type="EC" id="3.1.4.46"/>
    </reaction>
</comment>
<proteinExistence type="predicted"/>
<evidence type="ECO:0000313" key="6">
    <source>
        <dbReference type="EMBL" id="RID75403.1"/>
    </source>
</evidence>
<dbReference type="EC" id="3.1.4.46" evidence="1"/>
<dbReference type="GO" id="GO:0008889">
    <property type="term" value="F:glycerophosphodiester phosphodiesterase activity"/>
    <property type="evidence" value="ECO:0007669"/>
    <property type="project" value="UniProtKB-EC"/>
</dbReference>
<dbReference type="Gene3D" id="3.20.20.190">
    <property type="entry name" value="Phosphatidylinositol (PI) phosphodiesterase"/>
    <property type="match status" value="1"/>
</dbReference>
<dbReference type="InterPro" id="IPR051578">
    <property type="entry name" value="GDPD"/>
</dbReference>
<reference evidence="6 7" key="1">
    <citation type="submission" date="2018-06" db="EMBL/GenBank/DDBJ databases">
        <title>WGS assembly of Brassica rapa FPsc.</title>
        <authorList>
            <person name="Bowman J."/>
            <person name="Kohchi T."/>
            <person name="Yamato K."/>
            <person name="Jenkins J."/>
            <person name="Shu S."/>
            <person name="Ishizaki K."/>
            <person name="Yamaoka S."/>
            <person name="Nishihama R."/>
            <person name="Nakamura Y."/>
            <person name="Berger F."/>
            <person name="Adam C."/>
            <person name="Aki S."/>
            <person name="Althoff F."/>
            <person name="Araki T."/>
            <person name="Arteaga-Vazquez M."/>
            <person name="Balasubrmanian S."/>
            <person name="Bauer D."/>
            <person name="Boehm C."/>
            <person name="Briginshaw L."/>
            <person name="Caballero-Perez J."/>
            <person name="Catarino B."/>
            <person name="Chen F."/>
            <person name="Chiyoda S."/>
            <person name="Chovatia M."/>
            <person name="Davies K."/>
            <person name="Delmans M."/>
            <person name="Demura T."/>
            <person name="Dierschke T."/>
            <person name="Dolan L."/>
            <person name="Dorantes-Acosta A."/>
            <person name="Eklund D."/>
            <person name="Florent S."/>
            <person name="Flores-Sandoval E."/>
            <person name="Fujiyama A."/>
            <person name="Fukuzawa H."/>
            <person name="Galik B."/>
            <person name="Grimanelli D."/>
            <person name="Grimwood J."/>
            <person name="Grossniklaus U."/>
            <person name="Hamada T."/>
            <person name="Haseloff J."/>
            <person name="Hetherington A."/>
            <person name="Higo A."/>
            <person name="Hirakawa Y."/>
            <person name="Hundley H."/>
            <person name="Ikeda Y."/>
            <person name="Inoue K."/>
            <person name="Inoue S."/>
            <person name="Ishida S."/>
            <person name="Jia Q."/>
            <person name="Kakita M."/>
            <person name="Kanazawa T."/>
            <person name="Kawai Y."/>
            <person name="Kawashima T."/>
            <person name="Kennedy M."/>
            <person name="Kinose K."/>
            <person name="Kinoshita T."/>
            <person name="Kohara Y."/>
            <person name="Koide E."/>
            <person name="Komatsu K."/>
            <person name="Kopischke S."/>
            <person name="Kubo M."/>
            <person name="Kyozuka J."/>
            <person name="Lagercrantz U."/>
            <person name="Lin S."/>
            <person name="Lindquist E."/>
            <person name="Lipzen A."/>
            <person name="Lu C."/>
            <person name="Luna E."/>
            <person name="Martienssen R."/>
            <person name="Minamino N."/>
            <person name="Mizutani M."/>
            <person name="Mizutani M."/>
            <person name="Mochizuki N."/>
            <person name="Monte I."/>
            <person name="Mosher R."/>
            <person name="Nagasaki H."/>
            <person name="Nakagami H."/>
            <person name="Naramoto S."/>
            <person name="Nishitani K."/>
            <person name="Ohtani M."/>
            <person name="Okamoto T."/>
            <person name="Okumura M."/>
            <person name="Phillips J."/>
            <person name="Pollak B."/>
            <person name="Reinders A."/>
            <person name="Roevekamp M."/>
            <person name="Sano R."/>
            <person name="Sawa S."/>
            <person name="Schmid M."/>
            <person name="Shirakawa M."/>
            <person name="Solano R."/>
            <person name="Spunde A."/>
            <person name="Suetsugu N."/>
            <person name="Sugano S."/>
            <person name="Sugiyama A."/>
            <person name="Sun R."/>
            <person name="Suzuki Y."/>
            <person name="Takenaka M."/>
            <person name="Takezawa D."/>
            <person name="Tomogane H."/>
            <person name="Tsuzuki M."/>
            <person name="Ueda T."/>
            <person name="Umeda M."/>
            <person name="Ward J."/>
            <person name="Watanabe Y."/>
            <person name="Yazaki K."/>
            <person name="Yokoyama R."/>
            <person name="Yoshitake Y."/>
            <person name="Yotsui I."/>
            <person name="Zachgo S."/>
            <person name="Schmutz J."/>
        </authorList>
    </citation>
    <scope>NUCLEOTIDE SEQUENCE [LARGE SCALE GENOMIC DNA]</scope>
    <source>
        <strain evidence="7">cv. B-3</strain>
    </source>
</reference>
<dbReference type="EMBL" id="CM010629">
    <property type="protein sequence ID" value="RID75403.1"/>
    <property type="molecule type" value="Genomic_DNA"/>
</dbReference>
<keyword evidence="2" id="KW-0319">Glycerol metabolism</keyword>
<sequence>MKKVSMLQKTWMVTRDGCPVIFHDIFMFTQENGVITEKRITEMALHEFLSYGPQKDGANVKPMFRKTKDGRIFEWKVVKDDPLCILQDAFVKVKRSVGFNIELKFDDILCMEKKSYVVNEHAEGRPIIFSSFHPDAALLIRNMQIKGGLQGIVEQRTPNAVQRVKDSKLSLISYGQLNCDPLEVIYLQYLMGVEGVIIDMVMEISEAIASISVRNKEDDEEDDGTKSMIMFGEERTKVKISKM</sequence>
<evidence type="ECO:0000313" key="7">
    <source>
        <dbReference type="Proteomes" id="UP000264353"/>
    </source>
</evidence>
<dbReference type="SUPFAM" id="SSF51695">
    <property type="entry name" value="PLC-like phosphodiesterases"/>
    <property type="match status" value="1"/>
</dbReference>
<organism evidence="6 7">
    <name type="scientific">Brassica campestris</name>
    <name type="common">Field mustard</name>
    <dbReference type="NCBI Taxonomy" id="3711"/>
    <lineage>
        <taxon>Eukaryota</taxon>
        <taxon>Viridiplantae</taxon>
        <taxon>Streptophyta</taxon>
        <taxon>Embryophyta</taxon>
        <taxon>Tracheophyta</taxon>
        <taxon>Spermatophyta</taxon>
        <taxon>Magnoliopsida</taxon>
        <taxon>eudicotyledons</taxon>
        <taxon>Gunneridae</taxon>
        <taxon>Pentapetalae</taxon>
        <taxon>rosids</taxon>
        <taxon>malvids</taxon>
        <taxon>Brassicales</taxon>
        <taxon>Brassicaceae</taxon>
        <taxon>Brassiceae</taxon>
        <taxon>Brassica</taxon>
    </lineage>
</organism>
<dbReference type="GO" id="GO:0006629">
    <property type="term" value="P:lipid metabolic process"/>
    <property type="evidence" value="ECO:0007669"/>
    <property type="project" value="InterPro"/>
</dbReference>
<dbReference type="InterPro" id="IPR017946">
    <property type="entry name" value="PLC-like_Pdiesterase_TIM-brl"/>
</dbReference>
<protein>
    <recommendedName>
        <fullName evidence="1">glycerophosphodiester phosphodiesterase</fullName>
        <ecNumber evidence="1">3.1.4.46</ecNumber>
    </recommendedName>
</protein>
<evidence type="ECO:0000256" key="1">
    <source>
        <dbReference type="ARBA" id="ARBA00012247"/>
    </source>
</evidence>
<dbReference type="Proteomes" id="UP000264353">
    <property type="component" value="Chromosome A2"/>
</dbReference>